<dbReference type="EMBL" id="JH598187">
    <property type="status" value="NOT_ANNOTATED_CDS"/>
    <property type="molecule type" value="Genomic_DNA"/>
</dbReference>
<dbReference type="Proteomes" id="UP000011713">
    <property type="component" value="Unassembled WGS sequence"/>
</dbReference>
<sequence>MTQESSIYNATTSWQTMDKKGPHRESNPGPLAPEARIIPLDHEATLVTGTRHIVWTH</sequence>
<feature type="compositionally biased region" description="Polar residues" evidence="1">
    <location>
        <begin position="1"/>
        <end position="16"/>
    </location>
</feature>
<organism evidence="2 3">
    <name type="scientific">Hyaloperonospora arabidopsidis (strain Emoy2)</name>
    <name type="common">Downy mildew agent</name>
    <name type="synonym">Peronospora arabidopsidis</name>
    <dbReference type="NCBI Taxonomy" id="559515"/>
    <lineage>
        <taxon>Eukaryota</taxon>
        <taxon>Sar</taxon>
        <taxon>Stramenopiles</taxon>
        <taxon>Oomycota</taxon>
        <taxon>Peronosporomycetes</taxon>
        <taxon>Peronosporales</taxon>
        <taxon>Peronosporaceae</taxon>
        <taxon>Hyaloperonospora</taxon>
    </lineage>
</organism>
<dbReference type="VEuPathDB" id="FungiDB:HpaG804802"/>
<evidence type="ECO:0000256" key="1">
    <source>
        <dbReference type="SAM" id="MobiDB-lite"/>
    </source>
</evidence>
<name>M4BET4_HYAAE</name>
<dbReference type="EnsemblProtists" id="HpaT804802">
    <property type="protein sequence ID" value="HpaP804802"/>
    <property type="gene ID" value="HpaG804802"/>
</dbReference>
<evidence type="ECO:0000313" key="3">
    <source>
        <dbReference type="Proteomes" id="UP000011713"/>
    </source>
</evidence>
<dbReference type="HOGENOM" id="CLU_3000515_0_0_1"/>
<dbReference type="InParanoid" id="M4BET4"/>
<reference evidence="2" key="2">
    <citation type="submission" date="2015-06" db="UniProtKB">
        <authorList>
            <consortium name="EnsemblProtists"/>
        </authorList>
    </citation>
    <scope>IDENTIFICATION</scope>
    <source>
        <strain evidence="2">Emoy2</strain>
    </source>
</reference>
<feature type="region of interest" description="Disordered" evidence="1">
    <location>
        <begin position="1"/>
        <end position="34"/>
    </location>
</feature>
<evidence type="ECO:0000313" key="2">
    <source>
        <dbReference type="EnsemblProtists" id="HpaP804802"/>
    </source>
</evidence>
<feature type="compositionally biased region" description="Basic and acidic residues" evidence="1">
    <location>
        <begin position="17"/>
        <end position="26"/>
    </location>
</feature>
<accession>M4BET4</accession>
<proteinExistence type="predicted"/>
<reference evidence="3" key="1">
    <citation type="journal article" date="2010" name="Science">
        <title>Signatures of adaptation to obligate biotrophy in the Hyaloperonospora arabidopsidis genome.</title>
        <authorList>
            <person name="Baxter L."/>
            <person name="Tripathy S."/>
            <person name="Ishaque N."/>
            <person name="Boot N."/>
            <person name="Cabral A."/>
            <person name="Kemen E."/>
            <person name="Thines M."/>
            <person name="Ah-Fong A."/>
            <person name="Anderson R."/>
            <person name="Badejoko W."/>
            <person name="Bittner-Eddy P."/>
            <person name="Boore J.L."/>
            <person name="Chibucos M.C."/>
            <person name="Coates M."/>
            <person name="Dehal P."/>
            <person name="Delehaunty K."/>
            <person name="Dong S."/>
            <person name="Downton P."/>
            <person name="Dumas B."/>
            <person name="Fabro G."/>
            <person name="Fronick C."/>
            <person name="Fuerstenberg S.I."/>
            <person name="Fulton L."/>
            <person name="Gaulin E."/>
            <person name="Govers F."/>
            <person name="Hughes L."/>
            <person name="Humphray S."/>
            <person name="Jiang R.H."/>
            <person name="Judelson H."/>
            <person name="Kamoun S."/>
            <person name="Kyung K."/>
            <person name="Meijer H."/>
            <person name="Minx P."/>
            <person name="Morris P."/>
            <person name="Nelson J."/>
            <person name="Phuntumart V."/>
            <person name="Qutob D."/>
            <person name="Rehmany A."/>
            <person name="Rougon-Cardoso A."/>
            <person name="Ryden P."/>
            <person name="Torto-Alalibo T."/>
            <person name="Studholme D."/>
            <person name="Wang Y."/>
            <person name="Win J."/>
            <person name="Wood J."/>
            <person name="Clifton S.W."/>
            <person name="Rogers J."/>
            <person name="Van den Ackerveken G."/>
            <person name="Jones J.D."/>
            <person name="McDowell J.M."/>
            <person name="Beynon J."/>
            <person name="Tyler B.M."/>
        </authorList>
    </citation>
    <scope>NUCLEOTIDE SEQUENCE [LARGE SCALE GENOMIC DNA]</scope>
    <source>
        <strain evidence="3">Emoy2</strain>
    </source>
</reference>
<dbReference type="AlphaFoldDB" id="M4BET4"/>
<keyword evidence="3" id="KW-1185">Reference proteome</keyword>
<protein>
    <submittedName>
        <fullName evidence="2">Uncharacterized protein</fullName>
    </submittedName>
</protein>